<dbReference type="EMBL" id="LR796886">
    <property type="protein sequence ID" value="CAB4172531.1"/>
    <property type="molecule type" value="Genomic_DNA"/>
</dbReference>
<accession>A0A6J5PT64</accession>
<dbReference type="InterPro" id="IPR045455">
    <property type="entry name" value="NrS-1_pol-like_helicase"/>
</dbReference>
<evidence type="ECO:0000259" key="1">
    <source>
        <dbReference type="Pfam" id="PF16793"/>
    </source>
</evidence>
<dbReference type="Pfam" id="PF16793">
    <property type="entry name" value="RepB_primase"/>
    <property type="match status" value="1"/>
</dbReference>
<name>A0A6J5PT64_9CAUD</name>
<proteinExistence type="predicted"/>
<feature type="domain" description="NrS-1 polymerase-like helicase" evidence="2">
    <location>
        <begin position="482"/>
        <end position="598"/>
    </location>
</feature>
<gene>
    <name evidence="3" type="ORF">UFOVP934_16</name>
</gene>
<dbReference type="Gene3D" id="3.30.70.1790">
    <property type="entry name" value="RepB DNA-primase, N-terminal domain"/>
    <property type="match status" value="1"/>
</dbReference>
<feature type="domain" description="RepB-like DNA primase" evidence="1">
    <location>
        <begin position="81"/>
        <end position="169"/>
    </location>
</feature>
<dbReference type="InterPro" id="IPR039459">
    <property type="entry name" value="RepB-like_DNA_primase_dom"/>
</dbReference>
<evidence type="ECO:0000313" key="3">
    <source>
        <dbReference type="EMBL" id="CAB4172531.1"/>
    </source>
</evidence>
<sequence>MRDFIEYIQGLAEHGETALLVKQQPIIRSGVHLSHGDGSLKYSWPAFMPTHTPKDGEAWYLNTGSFILDRFTDGRPSASAAHCEHVLCMMLDDVGTKSKEPPLPPTWIIETSQGSFQWGYAFSDQPTKAEFTAAIKAIAAAGYTDPGATNAVRNFRIPGSTNLKPGRDGFKSRRVSFNPEREFTLPEICAALGVTPDEADTARAISFRLRDTGKDSVLEWLNDKGLVLSHVNAEGWMGVVCPNHAQHTDGQIEARYKPLDRSFCCYHGHCEDFNSRAFLGWVCDNGGPRVNPGLRDELLAEHMNKALSKMTPSDMFSDDAAKVIADVERKELGRVEKKDWYERFAYISDDDSFFDIRDCRELGRTTFNAIYRHVACQSIHNGRKVEASICFDENRQAMNARLLRGVTYAAGEAVLVARDGEVFGNRWRNARPDVSGVTPGDVTPWLDHCRLLVPVPEELEHTLNMMAFKVQNPGVKINHAALHGGDEGCGKDSMWAPFIWAVCGPHLRNRGLIDNDSLSSQWGYQLESEVLILNELKEPEAAQRRALANKLKPVIAAPPDMIVINRKGLHPYNMLNRMFVLAFTNDPVPISIPSQDRRWFCLWSNAPKMETADADRLWTWYKAGGFETVAAWMHARDVSKFNPAAAPPFTEFKANLVEHGMSIAESFLVDLIRVKAGEFSRGVVGSPFFALCDRLVASAPAGVKIPQAALLHALKEAGWVDMGRLASGAHMTKKHVFATPEMARTHSKSELRNMLEAPPATGLKVVK</sequence>
<protein>
    <submittedName>
        <fullName evidence="3">RepB DNA-primase from phage plasmid</fullName>
    </submittedName>
</protein>
<reference evidence="3" key="1">
    <citation type="submission" date="2020-05" db="EMBL/GenBank/DDBJ databases">
        <authorList>
            <person name="Chiriac C."/>
            <person name="Salcher M."/>
            <person name="Ghai R."/>
            <person name="Kavagutti S V."/>
        </authorList>
    </citation>
    <scope>NUCLEOTIDE SEQUENCE</scope>
</reference>
<organism evidence="3">
    <name type="scientific">uncultured Caudovirales phage</name>
    <dbReference type="NCBI Taxonomy" id="2100421"/>
    <lineage>
        <taxon>Viruses</taxon>
        <taxon>Duplodnaviria</taxon>
        <taxon>Heunggongvirae</taxon>
        <taxon>Uroviricota</taxon>
        <taxon>Caudoviricetes</taxon>
        <taxon>Peduoviridae</taxon>
        <taxon>Maltschvirus</taxon>
        <taxon>Maltschvirus maltsch</taxon>
    </lineage>
</organism>
<dbReference type="Pfam" id="PF19263">
    <property type="entry name" value="DUF5906"/>
    <property type="match status" value="1"/>
</dbReference>
<evidence type="ECO:0000259" key="2">
    <source>
        <dbReference type="Pfam" id="PF19263"/>
    </source>
</evidence>